<evidence type="ECO:0000259" key="6">
    <source>
        <dbReference type="Pfam" id="PF16755"/>
    </source>
</evidence>
<feature type="compositionally biased region" description="Acidic residues" evidence="5">
    <location>
        <begin position="1338"/>
        <end position="1366"/>
    </location>
</feature>
<evidence type="ECO:0000313" key="8">
    <source>
        <dbReference type="Proteomes" id="UP001150538"/>
    </source>
</evidence>
<feature type="compositionally biased region" description="Polar residues" evidence="5">
    <location>
        <begin position="705"/>
        <end position="724"/>
    </location>
</feature>
<comment type="caution">
    <text evidence="7">The sequence shown here is derived from an EMBL/GenBank/DDBJ whole genome shotgun (WGS) entry which is preliminary data.</text>
</comment>
<sequence>MFSSLAVNTPNNGVHRSLPDTEKKGLVCLKLNIDKVLDISGKGFDPDPRVTPCYVRLLAISQTYGFMLAGTPSGLSFIKSHDAAEAVINDNNPSKMVPFPQKIEVDLTKWGSITHISLSGDSTKTFIAFAGGLLLTLDTFSIPKNQNLTPLKETRFNDEIFDVRPNPDEASPLTAVLFKSNKVLIINSQTGEETSFPNKDKFTSISWSRKGKQIACGTSLGNIVQFTSAGVEKNRYPGPPPTDDADLTECAVLSLEWVDNMVFLAVYGKPLNPDIDIDDQEPDGWVYLVQGAKGGAATEYWAFSQNPLLTFGLTNRYPQYYLQYIRGWGESAPSMLFVDPANSCEAYVIGNGKASDKQASGDPGAWETWALEETGSVTHPLSQRDNSGADTGPLGTVVDYSSTTPVNSLDKEETDTPHKPMPILWILNSDCTLSPYRICNIPEAVKGVQCQGMVDKVLDIPQGSDAVATLASAPNNQTSSFSSFTAAASAPAPAFGTTSSLGSGNSFGSSSGATFGSTSKLGFGGGNSTPAFGATSALGSNTAASTTTTGSTFGSASKLGFGGGNNTPSFGSTSSLSASSPFSSSSKPAFGSTTKLGTESTSAATTGTGRGIFGQNLGGNATFGSAPKLEQTPISSSTFGSALSTQDATKTSEAKSIFGSSSTTTSFPTESGFGKSEKKEPTGFGSNKGASKEESVASFKLSGFSASGTSDSKQPAQQQPQKTFASGFGSMGTNIFEQVSAGEGFSPKSAIQSQTSKKQDAEADAAEKKAAADREYNEKIKRIIQEQYKKTFTTINDELEQLIDLTQRSGMVINAIKHNSSNSQFTKDFKWVLSNSDVPANSKDAALSQEVNIQPISQLSFPSKESSKGLTRSLLKLMDDLCSITRRTVQECKATEPCLELLNTRAKKMNSMLEKAESNINAASTDIEMIQSPFNPFERQLEELSSAYKLATSRIEDLELILDSWKGRLRQAKIGQSRLQAPSFDSLNRTIRNITNTLSNHNRNITLLKLKLDTLKDSSKQNDEKKSMGGLSTTSEAQEQTATSSPRRDSLRHSLFLQRTEPSTSLELPVKAFANIRIKDLSPSMSRTLNNRRLSNISHPDSSINSPSLGLVKDSGSPLSDSVATTKKPTEYLEKLNRRAALKKKLCVPSRVVNITRCVDDVSDKVFSIDSIRETTSLKDPNAEPSLDIDKLKICDPKTPESSRIFPNSSSLLYEKHVFLTPSLDRNLSNLNLQPKTSERREESESSPETIPENILLRSESTEIDEEPVHISLDSQLDQIISEDAISPTKSDYVTDITGHRSGAPSPHSSDQYSSSGDDDIGDDSDYEHISSGKEESDSYDEGESVSEVSEDYDTDSQEEIEETEEQTEKSGEVKPLFGQSVAPQTQTFGQFNTEGSFGSFQKQPQTTFGSFNSFGSSFGGAFNKSASEPQDNAVVESRSLHEDNRSLGGFSVAESEKEAKKDIDTEEPHQLVEESGSQTLKESTDPQIESPKEPQDQHPANDGAEEQKSDPQPLDSVEKVPEPVETETEEKPAEVEVDDNKSEKPHVEQNSDPVEPLEDSNDPTSSSLNKEQENDQSATVEKSQLTEPQQPESDISQTTTRPDPESLESKEDQDDQADNHQGSDEDIKEVASEQQQSAIDTSQVTEQQDQVSAESKKEEDQVAEQKDTHEDDKAGHSEQQEAEAEAETNKVENQPNTESVESENIEQKYGGQVDEESHSEQQQNNTETTHTTNQLVKEPTEDEMADNQAVKQDNVHEDDKVDLPEQKQREAVTDQPSIESTESEKEVEKTAKQDYKEDNTGEASLSEQQHHEVSPSQITDHPDHEPVKSEKDDKHPDESQETQPTTQETDGFIVLTKKDDADSDNASDISEEKPEESGETSGSKNEGSAGYSSGSNDNGGDSSVISKTEEKPDEEQEKEVDTHSPLSINHLSLEPIENPKNDDEIKVGQEPNKEESSDTKTFDKTKAGGSVGSLEMSLGNFGFALPTSQESKSISTRIYNDNDSLMATEMEDGESDMSSASPSPISKMKNTETTTAAATSKNGKSHLFAPSQLSFGWSKPSDSSDNTQGKGNPPPLSGAFGIQSSAQQTTGFGAFGGQLTTPKVTAFGNLGTTQASTVPSAFGGGFGSQGQAAPAFGQSSFVGKGFGSSGVASSSALPPSFGSQINAGGSSSSNTTFGSGFAAAAQNGNAFGSIAQSSDAQSIFGTVKGSSINASSNTFGIRNNDDNAMNSDDDEPANVPRSNLKVPGLEEDSD</sequence>
<feature type="region of interest" description="Disordered" evidence="5">
    <location>
        <begin position="1096"/>
        <end position="1123"/>
    </location>
</feature>
<feature type="compositionally biased region" description="Polar residues" evidence="5">
    <location>
        <begin position="2052"/>
        <end position="2071"/>
    </location>
</feature>
<feature type="compositionally biased region" description="Low complexity" evidence="5">
    <location>
        <begin position="1721"/>
        <end position="1735"/>
    </location>
</feature>
<feature type="region of interest" description="Disordered" evidence="5">
    <location>
        <begin position="2211"/>
        <end position="2255"/>
    </location>
</feature>
<feature type="region of interest" description="Disordered" evidence="5">
    <location>
        <begin position="705"/>
        <end position="729"/>
    </location>
</feature>
<dbReference type="Proteomes" id="UP001150538">
    <property type="component" value="Unassembled WGS sequence"/>
</dbReference>
<feature type="compositionally biased region" description="Polar residues" evidence="5">
    <location>
        <begin position="1633"/>
        <end position="1654"/>
    </location>
</feature>
<accession>A0A9W8A168</accession>
<dbReference type="InterPro" id="IPR039462">
    <property type="entry name" value="Nup159/Nup146_N"/>
</dbReference>
<feature type="compositionally biased region" description="Low complexity" evidence="5">
    <location>
        <begin position="1409"/>
        <end position="1428"/>
    </location>
</feature>
<feature type="compositionally biased region" description="Polar residues" evidence="5">
    <location>
        <begin position="1096"/>
        <end position="1108"/>
    </location>
</feature>
<feature type="compositionally biased region" description="Low complexity" evidence="5">
    <location>
        <begin position="1305"/>
        <end position="1316"/>
    </location>
</feature>
<reference evidence="7" key="1">
    <citation type="submission" date="2022-07" db="EMBL/GenBank/DDBJ databases">
        <title>Phylogenomic reconstructions and comparative analyses of Kickxellomycotina fungi.</title>
        <authorList>
            <person name="Reynolds N.K."/>
            <person name="Stajich J.E."/>
            <person name="Barry K."/>
            <person name="Grigoriev I.V."/>
            <person name="Crous P."/>
            <person name="Smith M.E."/>
        </authorList>
    </citation>
    <scope>NUCLEOTIDE SEQUENCE</scope>
    <source>
        <strain evidence="7">NBRC 100468</strain>
    </source>
</reference>
<feature type="region of interest" description="Disordered" evidence="5">
    <location>
        <begin position="570"/>
        <end position="611"/>
    </location>
</feature>
<evidence type="ECO:0000256" key="1">
    <source>
        <dbReference type="ARBA" id="ARBA00004123"/>
    </source>
</evidence>
<keyword evidence="3" id="KW-0539">Nucleus</keyword>
<feature type="region of interest" description="Disordered" evidence="5">
    <location>
        <begin position="746"/>
        <end position="770"/>
    </location>
</feature>
<evidence type="ECO:0000256" key="4">
    <source>
        <dbReference type="SAM" id="Coils"/>
    </source>
</evidence>
<feature type="compositionally biased region" description="Low complexity" evidence="5">
    <location>
        <begin position="2017"/>
        <end position="2029"/>
    </location>
</feature>
<evidence type="ECO:0000256" key="5">
    <source>
        <dbReference type="SAM" id="MobiDB-lite"/>
    </source>
</evidence>
<feature type="compositionally biased region" description="Basic and acidic residues" evidence="5">
    <location>
        <begin position="1327"/>
        <end position="1337"/>
    </location>
</feature>
<feature type="region of interest" description="Disordered" evidence="5">
    <location>
        <begin position="2148"/>
        <end position="2180"/>
    </location>
</feature>
<feature type="compositionally biased region" description="Basic and acidic residues" evidence="5">
    <location>
        <begin position="1455"/>
        <end position="1473"/>
    </location>
</feature>
<comment type="subcellular location">
    <subcellularLocation>
        <location evidence="1">Nucleus</location>
    </subcellularLocation>
</comment>
<dbReference type="EMBL" id="JANBPU010000009">
    <property type="protein sequence ID" value="KAJ1920810.1"/>
    <property type="molecule type" value="Genomic_DNA"/>
</dbReference>
<feature type="compositionally biased region" description="Polar residues" evidence="5">
    <location>
        <begin position="1030"/>
        <end position="1045"/>
    </location>
</feature>
<keyword evidence="2" id="KW-0813">Transport</keyword>
<feature type="compositionally biased region" description="Basic and acidic residues" evidence="5">
    <location>
        <begin position="1618"/>
        <end position="1632"/>
    </location>
</feature>
<feature type="compositionally biased region" description="Low complexity" evidence="5">
    <location>
        <begin position="656"/>
        <end position="674"/>
    </location>
</feature>
<feature type="coiled-coil region" evidence="4">
    <location>
        <begin position="899"/>
        <end position="1018"/>
    </location>
</feature>
<dbReference type="SUPFAM" id="SSF117289">
    <property type="entry name" value="Nucleoporin domain"/>
    <property type="match status" value="1"/>
</dbReference>
<feature type="region of interest" description="Disordered" evidence="5">
    <location>
        <begin position="1018"/>
        <end position="1053"/>
    </location>
</feature>
<feature type="compositionally biased region" description="Polar residues" evidence="5">
    <location>
        <begin position="1382"/>
        <end position="1408"/>
    </location>
</feature>
<feature type="region of interest" description="Disordered" evidence="5">
    <location>
        <begin position="2004"/>
        <end position="2084"/>
    </location>
</feature>
<feature type="domain" description="Nucleoporin Nup159/Nup146 N-terminal" evidence="6">
    <location>
        <begin position="55"/>
        <end position="430"/>
    </location>
</feature>
<feature type="compositionally biased region" description="Polar residues" evidence="5">
    <location>
        <begin position="1476"/>
        <end position="1488"/>
    </location>
</feature>
<feature type="compositionally biased region" description="Polar residues" evidence="5">
    <location>
        <begin position="2211"/>
        <end position="2222"/>
    </location>
</feature>
<dbReference type="InterPro" id="IPR015943">
    <property type="entry name" value="WD40/YVTN_repeat-like_dom_sf"/>
</dbReference>
<feature type="compositionally biased region" description="Low complexity" evidence="5">
    <location>
        <begin position="1888"/>
        <end position="1904"/>
    </location>
</feature>
<dbReference type="OrthoDB" id="248320at2759"/>
<keyword evidence="8" id="KW-1185">Reference proteome</keyword>
<feature type="compositionally biased region" description="Basic and acidic residues" evidence="5">
    <location>
        <begin position="1018"/>
        <end position="1027"/>
    </location>
</feature>
<feature type="compositionally biased region" description="Basic and acidic residues" evidence="5">
    <location>
        <begin position="1655"/>
        <end position="1680"/>
    </location>
</feature>
<feature type="region of interest" description="Disordered" evidence="5">
    <location>
        <begin position="1291"/>
        <end position="1972"/>
    </location>
</feature>
<feature type="compositionally biased region" description="Polar residues" evidence="5">
    <location>
        <begin position="2032"/>
        <end position="2043"/>
    </location>
</feature>
<feature type="compositionally biased region" description="Low complexity" evidence="5">
    <location>
        <begin position="570"/>
        <end position="607"/>
    </location>
</feature>
<feature type="compositionally biased region" description="Basic and acidic residues" evidence="5">
    <location>
        <begin position="1530"/>
        <end position="1550"/>
    </location>
</feature>
<feature type="region of interest" description="Disordered" evidence="5">
    <location>
        <begin position="1229"/>
        <end position="1263"/>
    </location>
</feature>
<feature type="compositionally biased region" description="Basic and acidic residues" evidence="5">
    <location>
        <begin position="1821"/>
        <end position="1839"/>
    </location>
</feature>
<feature type="compositionally biased region" description="Basic and acidic residues" evidence="5">
    <location>
        <begin position="1754"/>
        <end position="1773"/>
    </location>
</feature>
<feature type="compositionally biased region" description="Basic and acidic residues" evidence="5">
    <location>
        <begin position="1783"/>
        <end position="1800"/>
    </location>
</feature>
<evidence type="ECO:0000313" key="7">
    <source>
        <dbReference type="EMBL" id="KAJ1920810.1"/>
    </source>
</evidence>
<feature type="compositionally biased region" description="Polar residues" evidence="5">
    <location>
        <begin position="1563"/>
        <end position="1602"/>
    </location>
</feature>
<feature type="compositionally biased region" description="Low complexity" evidence="5">
    <location>
        <begin position="2148"/>
        <end position="2157"/>
    </location>
</feature>
<dbReference type="GO" id="GO:0005634">
    <property type="term" value="C:nucleus"/>
    <property type="evidence" value="ECO:0007669"/>
    <property type="project" value="UniProtKB-SubCell"/>
</dbReference>
<keyword evidence="4" id="KW-0175">Coiled coil</keyword>
<feature type="region of interest" description="Disordered" evidence="5">
    <location>
        <begin position="653"/>
        <end position="692"/>
    </location>
</feature>
<feature type="compositionally biased region" description="Basic and acidic residues" evidence="5">
    <location>
        <begin position="1938"/>
        <end position="1967"/>
    </location>
</feature>
<gene>
    <name evidence="7" type="ORF">H4219_001046</name>
</gene>
<feature type="region of interest" description="Disordered" evidence="5">
    <location>
        <begin position="376"/>
        <end position="417"/>
    </location>
</feature>
<organism evidence="7 8">
    <name type="scientific">Mycoemilia scoparia</name>
    <dbReference type="NCBI Taxonomy" id="417184"/>
    <lineage>
        <taxon>Eukaryota</taxon>
        <taxon>Fungi</taxon>
        <taxon>Fungi incertae sedis</taxon>
        <taxon>Zoopagomycota</taxon>
        <taxon>Kickxellomycotina</taxon>
        <taxon>Kickxellomycetes</taxon>
        <taxon>Kickxellales</taxon>
        <taxon>Kickxellaceae</taxon>
        <taxon>Mycoemilia</taxon>
    </lineage>
</organism>
<feature type="compositionally biased region" description="Polar residues" evidence="5">
    <location>
        <begin position="376"/>
        <end position="389"/>
    </location>
</feature>
<feature type="compositionally biased region" description="Basic and acidic residues" evidence="5">
    <location>
        <begin position="757"/>
        <end position="770"/>
    </location>
</feature>
<protein>
    <recommendedName>
        <fullName evidence="6">Nucleoporin Nup159/Nup146 N-terminal domain-containing protein</fullName>
    </recommendedName>
</protein>
<dbReference type="Pfam" id="PF16755">
    <property type="entry name" value="Beta-prop_NUP159_NUP214"/>
    <property type="match status" value="1"/>
</dbReference>
<feature type="compositionally biased region" description="Low complexity" evidence="5">
    <location>
        <begin position="2167"/>
        <end position="2180"/>
    </location>
</feature>
<evidence type="ECO:0000256" key="2">
    <source>
        <dbReference type="ARBA" id="ARBA00022448"/>
    </source>
</evidence>
<name>A0A9W8A168_9FUNG</name>
<proteinExistence type="predicted"/>
<evidence type="ECO:0000256" key="3">
    <source>
        <dbReference type="ARBA" id="ARBA00023242"/>
    </source>
</evidence>
<dbReference type="Gene3D" id="2.130.10.10">
    <property type="entry name" value="YVTN repeat-like/Quinoprotein amine dehydrogenase"/>
    <property type="match status" value="1"/>
</dbReference>
<feature type="compositionally biased region" description="Acidic residues" evidence="5">
    <location>
        <begin position="1317"/>
        <end position="1326"/>
    </location>
</feature>